<sequence>MTEIITILNQKGGCGKTTTAVNLSAALASMGKNVLVIDMDPQANATTSLGIKKNEIDNTIYTLLTGKCSYVDAIVETPTPNLYAIASNISLSGAEVELSKEIGYPYILEEKLERDMVDFDYIFIDAPPSLGILTLNALVVSDSVLIPIQSEFYALEGMADLIKTINLVQTRLKSECPIKGIILTLYDSRTKLAREVSENVEEFFKDTEYIFKEKIPRNVKLAEAPSHGQPGVVYDPECAGSKSYIQLAKEFLKLNGDEINV</sequence>
<dbReference type="AlphaFoldDB" id="A0A2A2HF39"/>
<keyword evidence="4" id="KW-1185">Reference proteome</keyword>
<dbReference type="Proteomes" id="UP000217528">
    <property type="component" value="Unassembled WGS sequence"/>
</dbReference>
<dbReference type="EC" id="3.6.-.-" evidence="3"/>
<dbReference type="Pfam" id="PF13614">
    <property type="entry name" value="AAA_31"/>
    <property type="match status" value="1"/>
</dbReference>
<dbReference type="FunFam" id="3.40.50.300:FF:000285">
    <property type="entry name" value="Sporulation initiation inhibitor Soj"/>
    <property type="match status" value="1"/>
</dbReference>
<accession>A0A2A2HF39</accession>
<dbReference type="PIRSF" id="PIRSF009320">
    <property type="entry name" value="Nuc_binding_HP_1000"/>
    <property type="match status" value="1"/>
</dbReference>
<dbReference type="InterPro" id="IPR050678">
    <property type="entry name" value="DNA_Partitioning_ATPase"/>
</dbReference>
<evidence type="ECO:0000313" key="4">
    <source>
        <dbReference type="Proteomes" id="UP000217528"/>
    </source>
</evidence>
<dbReference type="PANTHER" id="PTHR13696:SF52">
    <property type="entry name" value="PARA FAMILY PROTEIN CT_582"/>
    <property type="match status" value="1"/>
</dbReference>
<evidence type="ECO:0000313" key="3">
    <source>
        <dbReference type="EMBL" id="PWL08852.1"/>
    </source>
</evidence>
<dbReference type="Gene3D" id="3.40.50.300">
    <property type="entry name" value="P-loop containing nucleotide triphosphate hydrolases"/>
    <property type="match status" value="1"/>
</dbReference>
<reference evidence="3 5" key="1">
    <citation type="submission" date="2016-04" db="EMBL/GenBank/DDBJ databases">
        <title>Genome sequence of Methanosphaera cuniculi DSM 4103.</title>
        <authorList>
            <person name="Poehlein A."/>
            <person name="Seedorf H."/>
            <person name="Daniel R."/>
        </authorList>
    </citation>
    <scope>NUCLEOTIDE SEQUENCE [LARGE SCALE GENOMIC DNA]</scope>
    <source>
        <strain evidence="3 5">DSM 4103</strain>
    </source>
</reference>
<dbReference type="RefSeq" id="WP_095608143.1">
    <property type="nucleotide sequence ID" value="NZ_CAUHCB010000014.1"/>
</dbReference>
<feature type="domain" description="AAA" evidence="1">
    <location>
        <begin position="3"/>
        <end position="175"/>
    </location>
</feature>
<organism evidence="2 4">
    <name type="scientific">Methanosphaera cuniculi</name>
    <dbReference type="NCBI Taxonomy" id="1077256"/>
    <lineage>
        <taxon>Archaea</taxon>
        <taxon>Methanobacteriati</taxon>
        <taxon>Methanobacteriota</taxon>
        <taxon>Methanomada group</taxon>
        <taxon>Methanobacteria</taxon>
        <taxon>Methanobacteriales</taxon>
        <taxon>Methanobacteriaceae</taxon>
        <taxon>Methanosphaera</taxon>
    </lineage>
</organism>
<dbReference type="GO" id="GO:0016787">
    <property type="term" value="F:hydrolase activity"/>
    <property type="evidence" value="ECO:0007669"/>
    <property type="project" value="UniProtKB-KW"/>
</dbReference>
<evidence type="ECO:0000313" key="2">
    <source>
        <dbReference type="EMBL" id="PAV07938.1"/>
    </source>
</evidence>
<dbReference type="InterPro" id="IPR025669">
    <property type="entry name" value="AAA_dom"/>
</dbReference>
<dbReference type="SUPFAM" id="SSF52540">
    <property type="entry name" value="P-loop containing nucleoside triphosphate hydrolases"/>
    <property type="match status" value="1"/>
</dbReference>
<comment type="caution">
    <text evidence="2">The sequence shown here is derived from an EMBL/GenBank/DDBJ whole genome shotgun (WGS) entry which is preliminary data.</text>
</comment>
<evidence type="ECO:0000259" key="1">
    <source>
        <dbReference type="Pfam" id="PF13614"/>
    </source>
</evidence>
<dbReference type="InterPro" id="IPR027417">
    <property type="entry name" value="P-loop_NTPase"/>
</dbReference>
<keyword evidence="3" id="KW-0378">Hydrolase</keyword>
<reference evidence="2 4" key="2">
    <citation type="journal article" date="2017" name="BMC Genomics">
        <title>Genomic analysis of methanogenic archaea reveals a shift towards energy conservation.</title>
        <authorList>
            <person name="Gilmore S.P."/>
            <person name="Henske J.K."/>
            <person name="Sexton J.A."/>
            <person name="Solomon K.V."/>
            <person name="Seppala S."/>
            <person name="Yoo J.I."/>
            <person name="Huyett L.M."/>
            <person name="Pressman A."/>
            <person name="Cogan J.Z."/>
            <person name="Kivenson V."/>
            <person name="Peng X."/>
            <person name="Tan Y."/>
            <person name="Valentine D.L."/>
            <person name="O'Malley M.A."/>
        </authorList>
    </citation>
    <scope>NUCLEOTIDE SEQUENCE [LARGE SCALE GENOMIC DNA]</scope>
    <source>
        <strain evidence="2 4">1R-7</strain>
    </source>
</reference>
<proteinExistence type="predicted"/>
<dbReference type="CDD" id="cd02042">
    <property type="entry name" value="ParAB_family"/>
    <property type="match status" value="1"/>
</dbReference>
<protein>
    <submittedName>
        <fullName evidence="2">Sporulation initiation inhibitor Soj</fullName>
    </submittedName>
    <submittedName>
        <fullName evidence="3">Sporulation initiation inhibitor protein Soj</fullName>
        <ecNumber evidence="3">3.6.-.-</ecNumber>
    </submittedName>
</protein>
<dbReference type="OrthoDB" id="36110at2157"/>
<dbReference type="Proteomes" id="UP000246004">
    <property type="component" value="Unassembled WGS sequence"/>
</dbReference>
<gene>
    <name evidence="3" type="primary">soj</name>
    <name evidence="2" type="ORF">ASJ82_01475</name>
    <name evidence="3" type="ORF">MSCUN_02390</name>
</gene>
<evidence type="ECO:0000313" key="5">
    <source>
        <dbReference type="Proteomes" id="UP000246004"/>
    </source>
</evidence>
<dbReference type="EMBL" id="LWMS01000007">
    <property type="protein sequence ID" value="PWL08852.1"/>
    <property type="molecule type" value="Genomic_DNA"/>
</dbReference>
<dbReference type="EMBL" id="LMVN01000004">
    <property type="protein sequence ID" value="PAV07938.1"/>
    <property type="molecule type" value="Genomic_DNA"/>
</dbReference>
<name>A0A2A2HF39_9EURY</name>
<dbReference type="PANTHER" id="PTHR13696">
    <property type="entry name" value="P-LOOP CONTAINING NUCLEOSIDE TRIPHOSPHATE HYDROLASE"/>
    <property type="match status" value="1"/>
</dbReference>